<gene>
    <name evidence="1" type="ORF">PR002_g5085</name>
    <name evidence="2" type="ORF">PR003_g4054</name>
</gene>
<evidence type="ECO:0000313" key="2">
    <source>
        <dbReference type="EMBL" id="KAE9353098.1"/>
    </source>
</evidence>
<evidence type="ECO:0000313" key="3">
    <source>
        <dbReference type="Proteomes" id="UP000434957"/>
    </source>
</evidence>
<proteinExistence type="predicted"/>
<dbReference type="Proteomes" id="UP000434957">
    <property type="component" value="Unassembled WGS sequence"/>
</dbReference>
<dbReference type="Proteomes" id="UP000435112">
    <property type="component" value="Unassembled WGS sequence"/>
</dbReference>
<dbReference type="CDD" id="cd09272">
    <property type="entry name" value="RNase_HI_RT_Ty1"/>
    <property type="match status" value="1"/>
</dbReference>
<reference evidence="2 3" key="1">
    <citation type="submission" date="2018-08" db="EMBL/GenBank/DDBJ databases">
        <title>Genomic investigation of the strawberry pathogen Phytophthora fragariae indicates pathogenicity is determined by transcriptional variation in three key races.</title>
        <authorList>
            <person name="Adams T.M."/>
            <person name="Armitage A.D."/>
            <person name="Sobczyk M.K."/>
            <person name="Bates H.J."/>
            <person name="Dunwell J.M."/>
            <person name="Nellist C.F."/>
            <person name="Harrison R.J."/>
        </authorList>
    </citation>
    <scope>NUCLEOTIDE SEQUENCE [LARGE SCALE GENOMIC DNA]</scope>
    <source>
        <strain evidence="1 4">SCRP324</strain>
        <strain evidence="2 3">SCRP333</strain>
    </source>
</reference>
<evidence type="ECO:0000313" key="1">
    <source>
        <dbReference type="EMBL" id="KAE9040172.1"/>
    </source>
</evidence>
<accession>A0A6A4FTZ9</accession>
<dbReference type="EMBL" id="QXFT01000148">
    <property type="protein sequence ID" value="KAE9353098.1"/>
    <property type="molecule type" value="Genomic_DNA"/>
</dbReference>
<name>A0A6A4FTZ9_9STRA</name>
<dbReference type="AlphaFoldDB" id="A0A6A4FTZ9"/>
<dbReference type="EMBL" id="QXFU01000211">
    <property type="protein sequence ID" value="KAE9040172.1"/>
    <property type="molecule type" value="Genomic_DNA"/>
</dbReference>
<evidence type="ECO:0000313" key="4">
    <source>
        <dbReference type="Proteomes" id="UP000435112"/>
    </source>
</evidence>
<protein>
    <recommendedName>
        <fullName evidence="5">Reverse transcriptase Ty1/copia-type domain-containing protein</fullName>
    </recommendedName>
</protein>
<comment type="caution">
    <text evidence="2">The sequence shown here is derived from an EMBL/GenBank/DDBJ whole genome shotgun (WGS) entry which is preliminary data.</text>
</comment>
<organism evidence="2 3">
    <name type="scientific">Phytophthora rubi</name>
    <dbReference type="NCBI Taxonomy" id="129364"/>
    <lineage>
        <taxon>Eukaryota</taxon>
        <taxon>Sar</taxon>
        <taxon>Stramenopiles</taxon>
        <taxon>Oomycota</taxon>
        <taxon>Peronosporomycetes</taxon>
        <taxon>Peronosporales</taxon>
        <taxon>Peronosporaceae</taxon>
        <taxon>Phytophthora</taxon>
    </lineage>
</organism>
<evidence type="ECO:0008006" key="5">
    <source>
        <dbReference type="Google" id="ProtNLM"/>
    </source>
</evidence>
<keyword evidence="3" id="KW-1185">Reference proteome</keyword>
<sequence>MGYDGQDATLIYQDNQGCIALAKNPVYHTRTKHIDIKFHFLREKVERGTIRLEYKPTDEMIADGMTKALARDKHEKYVKGLGMKA</sequence>
<dbReference type="OrthoDB" id="119838at2759"/>